<gene>
    <name evidence="2" type="ORF">ON006_00390</name>
</gene>
<dbReference type="PROSITE" id="PS51465">
    <property type="entry name" value="KAZAL_2"/>
    <property type="match status" value="1"/>
</dbReference>
<dbReference type="SUPFAM" id="SSF100895">
    <property type="entry name" value="Kazal-type serine protease inhibitors"/>
    <property type="match status" value="1"/>
</dbReference>
<dbReference type="Pfam" id="PF00050">
    <property type="entry name" value="Kazal_1"/>
    <property type="match status" value="1"/>
</dbReference>
<dbReference type="Proteomes" id="UP001164653">
    <property type="component" value="Chromosome"/>
</dbReference>
<dbReference type="InterPro" id="IPR002350">
    <property type="entry name" value="Kazal_dom"/>
</dbReference>
<dbReference type="Gene3D" id="3.30.60.30">
    <property type="match status" value="1"/>
</dbReference>
<dbReference type="InterPro" id="IPR036058">
    <property type="entry name" value="Kazal_dom_sf"/>
</dbReference>
<protein>
    <submittedName>
        <fullName evidence="2">Protease inhibitor Kazal-type</fullName>
    </submittedName>
</protein>
<dbReference type="KEGG" id="dpf:ON006_00390"/>
<dbReference type="RefSeq" id="WP_244824571.1">
    <property type="nucleotide sequence ID" value="NZ_CP112998.1"/>
</dbReference>
<keyword evidence="3" id="KW-1185">Reference proteome</keyword>
<organism evidence="2 3">
    <name type="scientific">Dyadobacter pollutisoli</name>
    <dbReference type="NCBI Taxonomy" id="2910158"/>
    <lineage>
        <taxon>Bacteria</taxon>
        <taxon>Pseudomonadati</taxon>
        <taxon>Bacteroidota</taxon>
        <taxon>Cytophagia</taxon>
        <taxon>Cytophagales</taxon>
        <taxon>Spirosomataceae</taxon>
        <taxon>Dyadobacter</taxon>
    </lineage>
</organism>
<evidence type="ECO:0000259" key="1">
    <source>
        <dbReference type="PROSITE" id="PS51465"/>
    </source>
</evidence>
<accession>A0A9E8N9F9</accession>
<sequence length="74" mass="8290">MNLKLYHLLLLIIIGCSEKDLNRNCVEKTRDNSGCYAVYNPVCGCNRKTYSNDCEARAHGMETFTAGGCPEKSR</sequence>
<feature type="domain" description="Kazal-like" evidence="1">
    <location>
        <begin position="19"/>
        <end position="71"/>
    </location>
</feature>
<dbReference type="EMBL" id="CP112998">
    <property type="protein sequence ID" value="WAC12424.1"/>
    <property type="molecule type" value="Genomic_DNA"/>
</dbReference>
<name>A0A9E8N9F9_9BACT</name>
<evidence type="ECO:0000313" key="3">
    <source>
        <dbReference type="Proteomes" id="UP001164653"/>
    </source>
</evidence>
<dbReference type="AlphaFoldDB" id="A0A9E8N9F9"/>
<dbReference type="PROSITE" id="PS51257">
    <property type="entry name" value="PROKAR_LIPOPROTEIN"/>
    <property type="match status" value="1"/>
</dbReference>
<proteinExistence type="predicted"/>
<dbReference type="CDD" id="cd00104">
    <property type="entry name" value="KAZAL_FS"/>
    <property type="match status" value="1"/>
</dbReference>
<reference evidence="2" key="1">
    <citation type="submission" date="2022-11" db="EMBL/GenBank/DDBJ databases">
        <title>Dyadobacter pollutisoli sp. nov., isolated from plastic dumped soil.</title>
        <authorList>
            <person name="Kim J.M."/>
            <person name="Kim K.R."/>
            <person name="Lee J.K."/>
            <person name="Hao L."/>
            <person name="Jeon C.O."/>
        </authorList>
    </citation>
    <scope>NUCLEOTIDE SEQUENCE</scope>
    <source>
        <strain evidence="2">U1</strain>
    </source>
</reference>
<evidence type="ECO:0000313" key="2">
    <source>
        <dbReference type="EMBL" id="WAC12424.1"/>
    </source>
</evidence>